<dbReference type="STRING" id="1346330.M472_14170"/>
<dbReference type="SUPFAM" id="SSF88659">
    <property type="entry name" value="Sigma3 and sigma4 domains of RNA polymerase sigma factors"/>
    <property type="match status" value="1"/>
</dbReference>
<comment type="caution">
    <text evidence="8">The sequence shown here is derived from an EMBL/GenBank/DDBJ whole genome shotgun (WGS) entry which is preliminary data.</text>
</comment>
<keyword evidence="2" id="KW-0805">Transcription regulation</keyword>
<keyword evidence="3" id="KW-0731">Sigma factor</keyword>
<evidence type="ECO:0000256" key="5">
    <source>
        <dbReference type="ARBA" id="ARBA00023163"/>
    </source>
</evidence>
<dbReference type="NCBIfam" id="TIGR02937">
    <property type="entry name" value="sigma70-ECF"/>
    <property type="match status" value="1"/>
</dbReference>
<accession>U2JB69</accession>
<dbReference type="AlphaFoldDB" id="U2JB69"/>
<dbReference type="InterPro" id="IPR039425">
    <property type="entry name" value="RNA_pol_sigma-70-like"/>
</dbReference>
<dbReference type="InterPro" id="IPR013249">
    <property type="entry name" value="RNA_pol_sigma70_r4_t2"/>
</dbReference>
<keyword evidence="4" id="KW-0238">DNA-binding</keyword>
<dbReference type="OrthoDB" id="9784272at2"/>
<dbReference type="SUPFAM" id="SSF88946">
    <property type="entry name" value="Sigma2 domain of RNA polymerase sigma factors"/>
    <property type="match status" value="1"/>
</dbReference>
<evidence type="ECO:0000256" key="3">
    <source>
        <dbReference type="ARBA" id="ARBA00023082"/>
    </source>
</evidence>
<dbReference type="Pfam" id="PF08281">
    <property type="entry name" value="Sigma70_r4_2"/>
    <property type="match status" value="1"/>
</dbReference>
<dbReference type="EMBL" id="ATDL01000012">
    <property type="protein sequence ID" value="ERJ59913.1"/>
    <property type="molecule type" value="Genomic_DNA"/>
</dbReference>
<dbReference type="Gene3D" id="1.10.10.10">
    <property type="entry name" value="Winged helix-like DNA-binding domain superfamily/Winged helix DNA-binding domain"/>
    <property type="match status" value="1"/>
</dbReference>
<dbReference type="InterPro" id="IPR013324">
    <property type="entry name" value="RNA_pol_sigma_r3/r4-like"/>
</dbReference>
<feature type="domain" description="RNA polymerase sigma-70 region 2" evidence="6">
    <location>
        <begin position="13"/>
        <end position="80"/>
    </location>
</feature>
<dbReference type="GO" id="GO:0016987">
    <property type="term" value="F:sigma factor activity"/>
    <property type="evidence" value="ECO:0007669"/>
    <property type="project" value="UniProtKB-KW"/>
</dbReference>
<dbReference type="Pfam" id="PF04542">
    <property type="entry name" value="Sigma70_r2"/>
    <property type="match status" value="1"/>
</dbReference>
<evidence type="ECO:0000259" key="6">
    <source>
        <dbReference type="Pfam" id="PF04542"/>
    </source>
</evidence>
<dbReference type="InterPro" id="IPR007627">
    <property type="entry name" value="RNA_pol_sigma70_r2"/>
</dbReference>
<name>U2JB69_9SPHI</name>
<comment type="similarity">
    <text evidence="1">Belongs to the sigma-70 factor family. ECF subfamily.</text>
</comment>
<dbReference type="PATRIC" id="fig|1346330.5.peg.1551"/>
<evidence type="ECO:0000259" key="7">
    <source>
        <dbReference type="Pfam" id="PF08281"/>
    </source>
</evidence>
<dbReference type="GO" id="GO:0006352">
    <property type="term" value="P:DNA-templated transcription initiation"/>
    <property type="evidence" value="ECO:0007669"/>
    <property type="project" value="InterPro"/>
</dbReference>
<protein>
    <recommendedName>
        <fullName evidence="10">RNA polymerase subunit sigma-24</fullName>
    </recommendedName>
</protein>
<dbReference type="Proteomes" id="UP000016584">
    <property type="component" value="Unassembled WGS sequence"/>
</dbReference>
<dbReference type="Gene3D" id="1.10.1740.10">
    <property type="match status" value="1"/>
</dbReference>
<reference evidence="8 9" key="1">
    <citation type="journal article" date="2013" name="Genome Announc.">
        <title>The Draft Genome Sequence of Sphingomonas paucimobilis Strain HER1398 (Proteobacteria), Host to the Giant PAU Phage, Indicates That It Is a Member of the Genus Sphingobacterium (Bacteroidetes).</title>
        <authorList>
            <person name="White R.A.III."/>
            <person name="Suttle C.A."/>
        </authorList>
    </citation>
    <scope>NUCLEOTIDE SEQUENCE [LARGE SCALE GENOMIC DNA]</scope>
    <source>
        <strain evidence="8 9">HER1398</strain>
    </source>
</reference>
<evidence type="ECO:0000313" key="8">
    <source>
        <dbReference type="EMBL" id="ERJ59913.1"/>
    </source>
</evidence>
<evidence type="ECO:0000256" key="1">
    <source>
        <dbReference type="ARBA" id="ARBA00010641"/>
    </source>
</evidence>
<dbReference type="RefSeq" id="WP_021069733.1">
    <property type="nucleotide sequence ID" value="NZ_ATDL01000012.1"/>
</dbReference>
<keyword evidence="9" id="KW-1185">Reference proteome</keyword>
<evidence type="ECO:0000313" key="9">
    <source>
        <dbReference type="Proteomes" id="UP000016584"/>
    </source>
</evidence>
<feature type="domain" description="RNA polymerase sigma factor 70 region 4 type 2" evidence="7">
    <location>
        <begin position="123"/>
        <end position="174"/>
    </location>
</feature>
<dbReference type="eggNOG" id="COG1595">
    <property type="taxonomic scope" value="Bacteria"/>
</dbReference>
<gene>
    <name evidence="8" type="ORF">M472_14170</name>
</gene>
<sequence>MTEPGKKIDVDRLVREQQPKLRSFIQKRVSNTEDAEDILQDVFYQLVRTIDANLTPIEQVSAWLYRVARNVIINKGKKKREVAMPLLSHDDEGEILEEFSDILFGERSPTPELVYLRSLVWKELESGLSELPIEQREAFELTEIERMPVKEVAMSLDIPLNTLLSRKHYAVKHLRKRLYTLYKDLMFY</sequence>
<dbReference type="GO" id="GO:0003677">
    <property type="term" value="F:DNA binding"/>
    <property type="evidence" value="ECO:0007669"/>
    <property type="project" value="UniProtKB-KW"/>
</dbReference>
<evidence type="ECO:0000256" key="2">
    <source>
        <dbReference type="ARBA" id="ARBA00023015"/>
    </source>
</evidence>
<evidence type="ECO:0008006" key="10">
    <source>
        <dbReference type="Google" id="ProtNLM"/>
    </source>
</evidence>
<proteinExistence type="inferred from homology"/>
<keyword evidence="5" id="KW-0804">Transcription</keyword>
<dbReference type="InterPro" id="IPR014284">
    <property type="entry name" value="RNA_pol_sigma-70_dom"/>
</dbReference>
<dbReference type="InterPro" id="IPR013325">
    <property type="entry name" value="RNA_pol_sigma_r2"/>
</dbReference>
<dbReference type="InterPro" id="IPR036388">
    <property type="entry name" value="WH-like_DNA-bd_sf"/>
</dbReference>
<dbReference type="PANTHER" id="PTHR43133">
    <property type="entry name" value="RNA POLYMERASE ECF-TYPE SIGMA FACTO"/>
    <property type="match status" value="1"/>
</dbReference>
<dbReference type="PANTHER" id="PTHR43133:SF8">
    <property type="entry name" value="RNA POLYMERASE SIGMA FACTOR HI_1459-RELATED"/>
    <property type="match status" value="1"/>
</dbReference>
<organism evidence="8 9">
    <name type="scientific">Sphingobacterium paucimobilis HER1398</name>
    <dbReference type="NCBI Taxonomy" id="1346330"/>
    <lineage>
        <taxon>Bacteria</taxon>
        <taxon>Pseudomonadati</taxon>
        <taxon>Bacteroidota</taxon>
        <taxon>Sphingobacteriia</taxon>
        <taxon>Sphingobacteriales</taxon>
        <taxon>Sphingobacteriaceae</taxon>
        <taxon>Sphingobacterium</taxon>
    </lineage>
</organism>
<evidence type="ECO:0000256" key="4">
    <source>
        <dbReference type="ARBA" id="ARBA00023125"/>
    </source>
</evidence>